<dbReference type="InterPro" id="IPR011990">
    <property type="entry name" value="TPR-like_helical_dom_sf"/>
</dbReference>
<evidence type="ECO:0000256" key="2">
    <source>
        <dbReference type="ARBA" id="ARBA00022840"/>
    </source>
</evidence>
<organism evidence="4 5">
    <name type="scientific">Dactylosporangium maewongense</name>
    <dbReference type="NCBI Taxonomy" id="634393"/>
    <lineage>
        <taxon>Bacteria</taxon>
        <taxon>Bacillati</taxon>
        <taxon>Actinomycetota</taxon>
        <taxon>Actinomycetes</taxon>
        <taxon>Micromonosporales</taxon>
        <taxon>Micromonosporaceae</taxon>
        <taxon>Dactylosporangium</taxon>
    </lineage>
</organism>
<evidence type="ECO:0000313" key="4">
    <source>
        <dbReference type="EMBL" id="GAA1541239.1"/>
    </source>
</evidence>
<protein>
    <submittedName>
        <fullName evidence="4">LuxR C-terminal-related transcriptional regulator</fullName>
    </submittedName>
</protein>
<dbReference type="Gene3D" id="1.10.10.10">
    <property type="entry name" value="Winged helix-like DNA-binding domain superfamily/Winged helix DNA-binding domain"/>
    <property type="match status" value="1"/>
</dbReference>
<dbReference type="InterPro" id="IPR036388">
    <property type="entry name" value="WH-like_DNA-bd_sf"/>
</dbReference>
<evidence type="ECO:0000313" key="5">
    <source>
        <dbReference type="Proteomes" id="UP001501470"/>
    </source>
</evidence>
<dbReference type="InterPro" id="IPR003959">
    <property type="entry name" value="ATPase_AAA_core"/>
</dbReference>
<keyword evidence="1" id="KW-0547">Nucleotide-binding</keyword>
<dbReference type="PRINTS" id="PR00038">
    <property type="entry name" value="HTHLUXR"/>
</dbReference>
<dbReference type="PANTHER" id="PTHR16305:SF35">
    <property type="entry name" value="TRANSCRIPTIONAL ACTIVATOR DOMAIN"/>
    <property type="match status" value="1"/>
</dbReference>
<dbReference type="SUPFAM" id="SSF46894">
    <property type="entry name" value="C-terminal effector domain of the bipartite response regulators"/>
    <property type="match status" value="1"/>
</dbReference>
<feature type="domain" description="HTH luxR-type" evidence="3">
    <location>
        <begin position="799"/>
        <end position="863"/>
    </location>
</feature>
<dbReference type="CDD" id="cd06170">
    <property type="entry name" value="LuxR_C_like"/>
    <property type="match status" value="1"/>
</dbReference>
<dbReference type="RefSeq" id="WP_344506933.1">
    <property type="nucleotide sequence ID" value="NZ_BAAAQD010000016.1"/>
</dbReference>
<sequence>MRRPFVARDPERAVVERTITGVEPGGALLIGPAGIGKSRLADEVVTAAGRQGHHAMRVHASEAARELPLGALGPLLPAQPPKDVAAVLRALVPGHGRGLLFVDDVDLLDPMSAAAVHQIVANGLLDVVATVRAGVELPAFVTALMRTGRLERVDLGPLTAAGVAELVAAVLDGPVSSITVAHVQRLSAGNPLYVHELLTDAVESGALAVVDGLWHLRQLPAASPRLTDLLNARLRSTSRQERLALELLAIAGQLGLSQVYGLSDHDAVEGLERRGLITVRQDGRRTHAALAHPLYGEILRTTLPVSVRLRHSRTLADLWERTGARRREDLLRWAVWRLTGGGPVNAAWMTEAARLATLLRARVAVRERLARHAWQATGAAEAGLLLAAAQFDAGRSGDGYAVLDRIAATADTDEDRAGAALARAFYLGWGAGRLDEALATLERAGTVVTDPQWRAALTTQRSMLLAASGAPDDALALLEPVLGADGALTLQASAAGGLAYMLAGRFPEAIRLARRAHRLATSAERAHQDIGVLPGLAGLCVRVTTDAGHVADARRFGETVLRTAAGKGDAHGLAWITAGLASLELPAGDLEAARGHAIEAAAYFRQVSSPIGLGWVLAIGLLVAVHEGDPARAATIAAELAATRPEQRQVQLYHYEIDRALAWHETLTGDPERARHRLAARARHWWDRGALLPGVVLCNDLARLGGARQAAAILGDVPPGWPLGEAVAAFVRAMAGGDGPGLEAAARRFDELGFTVYAADAAAAAWAVKGSVRDVNRLAAAVAACTARCPGLRTPLLAAVDAEHRLTPREREIASLAAAGFSNRDIAERLTLSFRTVENHLARVYLKLGLHGRNELSGAPPRI</sequence>
<keyword evidence="5" id="KW-1185">Reference proteome</keyword>
<dbReference type="Pfam" id="PF00004">
    <property type="entry name" value="AAA"/>
    <property type="match status" value="1"/>
</dbReference>
<dbReference type="PRINTS" id="PR00830">
    <property type="entry name" value="ENDOLAPTASE"/>
</dbReference>
<dbReference type="EMBL" id="BAAAQD010000016">
    <property type="protein sequence ID" value="GAA1541239.1"/>
    <property type="molecule type" value="Genomic_DNA"/>
</dbReference>
<comment type="caution">
    <text evidence="4">The sequence shown here is derived from an EMBL/GenBank/DDBJ whole genome shotgun (WGS) entry which is preliminary data.</text>
</comment>
<proteinExistence type="predicted"/>
<dbReference type="SUPFAM" id="SSF48452">
    <property type="entry name" value="TPR-like"/>
    <property type="match status" value="1"/>
</dbReference>
<reference evidence="5" key="1">
    <citation type="journal article" date="2019" name="Int. J. Syst. Evol. Microbiol.">
        <title>The Global Catalogue of Microorganisms (GCM) 10K type strain sequencing project: providing services to taxonomists for standard genome sequencing and annotation.</title>
        <authorList>
            <consortium name="The Broad Institute Genomics Platform"/>
            <consortium name="The Broad Institute Genome Sequencing Center for Infectious Disease"/>
            <person name="Wu L."/>
            <person name="Ma J."/>
        </authorList>
    </citation>
    <scope>NUCLEOTIDE SEQUENCE [LARGE SCALE GENOMIC DNA]</scope>
    <source>
        <strain evidence="5">JCM 15933</strain>
    </source>
</reference>
<dbReference type="SUPFAM" id="SSF52540">
    <property type="entry name" value="P-loop containing nucleoside triphosphate hydrolases"/>
    <property type="match status" value="1"/>
</dbReference>
<name>A0ABP4MBM9_9ACTN</name>
<dbReference type="InterPro" id="IPR027417">
    <property type="entry name" value="P-loop_NTPase"/>
</dbReference>
<keyword evidence="2" id="KW-0067">ATP-binding</keyword>
<dbReference type="PROSITE" id="PS00622">
    <property type="entry name" value="HTH_LUXR_1"/>
    <property type="match status" value="1"/>
</dbReference>
<dbReference type="PROSITE" id="PS50043">
    <property type="entry name" value="HTH_LUXR_2"/>
    <property type="match status" value="1"/>
</dbReference>
<dbReference type="SMART" id="SM00421">
    <property type="entry name" value="HTH_LUXR"/>
    <property type="match status" value="1"/>
</dbReference>
<dbReference type="Gene3D" id="1.25.40.10">
    <property type="entry name" value="Tetratricopeptide repeat domain"/>
    <property type="match status" value="1"/>
</dbReference>
<dbReference type="Proteomes" id="UP001501470">
    <property type="component" value="Unassembled WGS sequence"/>
</dbReference>
<evidence type="ECO:0000256" key="1">
    <source>
        <dbReference type="ARBA" id="ARBA00022741"/>
    </source>
</evidence>
<dbReference type="Pfam" id="PF00196">
    <property type="entry name" value="GerE"/>
    <property type="match status" value="1"/>
</dbReference>
<dbReference type="PANTHER" id="PTHR16305">
    <property type="entry name" value="TESTICULAR SOLUBLE ADENYLYL CYCLASE"/>
    <property type="match status" value="1"/>
</dbReference>
<accession>A0ABP4MBM9</accession>
<gene>
    <name evidence="4" type="ORF">GCM10009827_070830</name>
</gene>
<dbReference type="Gene3D" id="3.40.50.300">
    <property type="entry name" value="P-loop containing nucleotide triphosphate hydrolases"/>
    <property type="match status" value="1"/>
</dbReference>
<dbReference type="InterPro" id="IPR000792">
    <property type="entry name" value="Tscrpt_reg_LuxR_C"/>
</dbReference>
<evidence type="ECO:0000259" key="3">
    <source>
        <dbReference type="PROSITE" id="PS50043"/>
    </source>
</evidence>
<dbReference type="InterPro" id="IPR016032">
    <property type="entry name" value="Sig_transdc_resp-reg_C-effctor"/>
</dbReference>